<gene>
    <name evidence="2" type="ORF">TWF481_007699</name>
</gene>
<sequence>MQFPREIFDLIFQSLSRHDLWSVCLVSRRLNEIASPTLYRTIIIALWCGVTLPPKFIRSLVFCRPNHSKIHLIKNVVLLAQIESPDNTDGSIWERGARRMVNEMVYGFLEKLKDGQLRRFIWRSTLNPDGRILVHLANHHGSSLECLYLDVFRDLKDADMLAFDKFSSLSALRWGKIEAGRDMLALMKMLNASADSLRTLSVDYAFPDILQGDRDAIAPYFDAELDLTEYQTPIRGVGRRIVNSVVPFSQIQRFRLPNPQQSVYLLGMIECFDEIIELDFNYTMDTPDFIELSIAQHAGSDLKILSMCTISANPSEPFTNCLSTETLLELGRGCPNLAELAISREFDLGIAQVWDRIRTDVQTAPKPLAGFPLSAFPNLELLFIAIPASIFNESILEDQLYHSDTTGNSSLIKAALEAMLGEEKGQRHEDSDSGTPALPAMPSKKLNVVALGMGNPELLPFHNTTRTPRLFRVVHPPGGSGPITLNAIRFEDIMDNDPGWKLLRRYPLLIPNEGLRGVFRRPHLPPASELIPVLN</sequence>
<proteinExistence type="predicted"/>
<evidence type="ECO:0000259" key="1">
    <source>
        <dbReference type="PROSITE" id="PS50181"/>
    </source>
</evidence>
<dbReference type="Proteomes" id="UP001370758">
    <property type="component" value="Unassembled WGS sequence"/>
</dbReference>
<feature type="domain" description="F-box" evidence="1">
    <location>
        <begin position="1"/>
        <end position="42"/>
    </location>
</feature>
<evidence type="ECO:0000313" key="2">
    <source>
        <dbReference type="EMBL" id="KAK6505808.1"/>
    </source>
</evidence>
<dbReference type="PROSITE" id="PS50181">
    <property type="entry name" value="FBOX"/>
    <property type="match status" value="1"/>
</dbReference>
<dbReference type="InterPro" id="IPR032675">
    <property type="entry name" value="LRR_dom_sf"/>
</dbReference>
<keyword evidence="3" id="KW-1185">Reference proteome</keyword>
<accession>A0AAV9WC85</accession>
<reference evidence="2 3" key="1">
    <citation type="submission" date="2023-08" db="EMBL/GenBank/DDBJ databases">
        <authorList>
            <person name="Palmer J.M."/>
        </authorList>
    </citation>
    <scope>NUCLEOTIDE SEQUENCE [LARGE SCALE GENOMIC DNA]</scope>
    <source>
        <strain evidence="2 3">TWF481</strain>
    </source>
</reference>
<dbReference type="InterPro" id="IPR001810">
    <property type="entry name" value="F-box_dom"/>
</dbReference>
<name>A0AAV9WC85_9PEZI</name>
<dbReference type="AlphaFoldDB" id="A0AAV9WC85"/>
<dbReference type="Gene3D" id="3.80.10.10">
    <property type="entry name" value="Ribonuclease Inhibitor"/>
    <property type="match status" value="1"/>
</dbReference>
<protein>
    <recommendedName>
        <fullName evidence="1">F-box domain-containing protein</fullName>
    </recommendedName>
</protein>
<dbReference type="InterPro" id="IPR036047">
    <property type="entry name" value="F-box-like_dom_sf"/>
</dbReference>
<comment type="caution">
    <text evidence="2">The sequence shown here is derived from an EMBL/GenBank/DDBJ whole genome shotgun (WGS) entry which is preliminary data.</text>
</comment>
<organism evidence="2 3">
    <name type="scientific">Arthrobotrys musiformis</name>
    <dbReference type="NCBI Taxonomy" id="47236"/>
    <lineage>
        <taxon>Eukaryota</taxon>
        <taxon>Fungi</taxon>
        <taxon>Dikarya</taxon>
        <taxon>Ascomycota</taxon>
        <taxon>Pezizomycotina</taxon>
        <taxon>Orbiliomycetes</taxon>
        <taxon>Orbiliales</taxon>
        <taxon>Orbiliaceae</taxon>
        <taxon>Arthrobotrys</taxon>
    </lineage>
</organism>
<dbReference type="EMBL" id="JAVHJL010000004">
    <property type="protein sequence ID" value="KAK6505808.1"/>
    <property type="molecule type" value="Genomic_DNA"/>
</dbReference>
<dbReference type="Pfam" id="PF12937">
    <property type="entry name" value="F-box-like"/>
    <property type="match status" value="1"/>
</dbReference>
<evidence type="ECO:0000313" key="3">
    <source>
        <dbReference type="Proteomes" id="UP001370758"/>
    </source>
</evidence>
<dbReference type="SUPFAM" id="SSF81383">
    <property type="entry name" value="F-box domain"/>
    <property type="match status" value="1"/>
</dbReference>